<reference evidence="4" key="2">
    <citation type="journal article" date="2021" name="Microbiol. Resour. Announc.">
        <title>Complete Genome Sequences of Three Human Oral Treponema parvum Isolates.</title>
        <authorList>
            <person name="Zeng H."/>
            <person name="Watt R.M."/>
        </authorList>
    </citation>
    <scope>NUCLEOTIDE SEQUENCE</scope>
    <source>
        <strain evidence="4">ATCC 700773</strain>
    </source>
</reference>
<dbReference type="GO" id="GO:0005737">
    <property type="term" value="C:cytoplasm"/>
    <property type="evidence" value="ECO:0007669"/>
    <property type="project" value="TreeGrafter"/>
</dbReference>
<dbReference type="RefSeq" id="WP_210117034.1">
    <property type="nucleotide sequence ID" value="NZ_CP054257.1"/>
</dbReference>
<organism evidence="4 5">
    <name type="scientific">Treponema parvum</name>
    <dbReference type="NCBI Taxonomy" id="138851"/>
    <lineage>
        <taxon>Bacteria</taxon>
        <taxon>Pseudomonadati</taxon>
        <taxon>Spirochaetota</taxon>
        <taxon>Spirochaetia</taxon>
        <taxon>Spirochaetales</taxon>
        <taxon>Treponemataceae</taxon>
        <taxon>Treponema</taxon>
    </lineage>
</organism>
<feature type="domain" description="HD" evidence="3">
    <location>
        <begin position="29"/>
        <end position="180"/>
    </location>
</feature>
<dbReference type="AlphaFoldDB" id="A0A975F0G4"/>
<evidence type="ECO:0000313" key="4">
    <source>
        <dbReference type="EMBL" id="QTQ12320.1"/>
    </source>
</evidence>
<proteinExistence type="predicted"/>
<dbReference type="Pfam" id="PF13023">
    <property type="entry name" value="HD_3"/>
    <property type="match status" value="1"/>
</dbReference>
<protein>
    <submittedName>
        <fullName evidence="4">HD domain-containing protein</fullName>
    </submittedName>
</protein>
<dbReference type="Proteomes" id="UP000671995">
    <property type="component" value="Chromosome"/>
</dbReference>
<dbReference type="GO" id="GO:0046872">
    <property type="term" value="F:metal ion binding"/>
    <property type="evidence" value="ECO:0007669"/>
    <property type="project" value="UniProtKB-KW"/>
</dbReference>
<dbReference type="SUPFAM" id="SSF109604">
    <property type="entry name" value="HD-domain/PDEase-like"/>
    <property type="match status" value="1"/>
</dbReference>
<accession>A0A975F0G4</accession>
<sequence>MENKNILEVFTPSEDERLNRQLKFSVEADKMTKILRRTLLTDGSRRENDAEHSWHIALMCMLFSEYAIEKPDVPHCVSLCVVHDLVEIYAGDTFAFDKEGYKDKSEREKNAAKKLFSILPEDQGKKFSAMWQEFEAMESADSKFANCMDRLQPFLHNTLTGGHTWIQASASKEDVEHRMALVKQFMPRLWPWVQKNIEKGLKEGWIRG</sequence>
<dbReference type="EMBL" id="CP054257">
    <property type="protein sequence ID" value="QTQ12320.1"/>
    <property type="molecule type" value="Genomic_DNA"/>
</dbReference>
<name>A0A975F0G4_9SPIR</name>
<dbReference type="InterPro" id="IPR039356">
    <property type="entry name" value="YfbR/HDDC2"/>
</dbReference>
<dbReference type="Gene3D" id="1.10.3210.10">
    <property type="entry name" value="Hypothetical protein af1432"/>
    <property type="match status" value="1"/>
</dbReference>
<dbReference type="PANTHER" id="PTHR11845">
    <property type="entry name" value="5'-DEOXYNUCLEOTIDASE HDDC2"/>
    <property type="match status" value="1"/>
</dbReference>
<evidence type="ECO:0000259" key="3">
    <source>
        <dbReference type="Pfam" id="PF13023"/>
    </source>
</evidence>
<keyword evidence="1" id="KW-0479">Metal-binding</keyword>
<reference evidence="4" key="1">
    <citation type="submission" date="2020-05" db="EMBL/GenBank/DDBJ databases">
        <authorList>
            <person name="Zeng H."/>
            <person name="Chan Y.K."/>
            <person name="Watt R.M."/>
        </authorList>
    </citation>
    <scope>NUCLEOTIDE SEQUENCE</scope>
    <source>
        <strain evidence="4">ATCC 700773</strain>
    </source>
</reference>
<keyword evidence="2" id="KW-0378">Hydrolase</keyword>
<evidence type="ECO:0000256" key="1">
    <source>
        <dbReference type="ARBA" id="ARBA00022723"/>
    </source>
</evidence>
<dbReference type="PANTHER" id="PTHR11845:SF13">
    <property type="entry name" value="5'-DEOXYNUCLEOTIDASE HDDC2"/>
    <property type="match status" value="1"/>
</dbReference>
<evidence type="ECO:0000313" key="5">
    <source>
        <dbReference type="Proteomes" id="UP000671995"/>
    </source>
</evidence>
<dbReference type="InterPro" id="IPR006674">
    <property type="entry name" value="HD_domain"/>
</dbReference>
<evidence type="ECO:0000256" key="2">
    <source>
        <dbReference type="ARBA" id="ARBA00022801"/>
    </source>
</evidence>
<gene>
    <name evidence="4" type="ORF">HRI96_08995</name>
</gene>
<dbReference type="GO" id="GO:0002953">
    <property type="term" value="F:5'-deoxynucleotidase activity"/>
    <property type="evidence" value="ECO:0007669"/>
    <property type="project" value="InterPro"/>
</dbReference>